<keyword evidence="3" id="KW-1185">Reference proteome</keyword>
<dbReference type="KEGG" id="vg:77946693"/>
<feature type="domain" description="Sm-like" evidence="1">
    <location>
        <begin position="15"/>
        <end position="99"/>
    </location>
</feature>
<dbReference type="EMBL" id="MW117965">
    <property type="protein sequence ID" value="QPB07997.1"/>
    <property type="molecule type" value="Genomic_DNA"/>
</dbReference>
<dbReference type="RefSeq" id="YP_010670488.1">
    <property type="nucleotide sequence ID" value="NC_070964.1"/>
</dbReference>
<dbReference type="Pfam" id="PF16243">
    <property type="entry name" value="Sm_like"/>
    <property type="match status" value="1"/>
</dbReference>
<dbReference type="Proteomes" id="UP000663144">
    <property type="component" value="Segment"/>
</dbReference>
<accession>A0A873W9Z9</accession>
<protein>
    <submittedName>
        <fullName evidence="2">Methylamine utilization protein</fullName>
    </submittedName>
</protein>
<dbReference type="GeneID" id="77946693"/>
<dbReference type="Gene3D" id="2.30.30.100">
    <property type="match status" value="1"/>
</dbReference>
<organism evidence="2 3">
    <name type="scientific">Synechococcus phage S-H38</name>
    <dbReference type="NCBI Taxonomy" id="2783673"/>
    <lineage>
        <taxon>Viruses</taxon>
        <taxon>Duplodnaviria</taxon>
        <taxon>Heunggongvirae</taxon>
        <taxon>Uroviricota</taxon>
        <taxon>Caudoviricetes</taxon>
        <taxon>Pantevenvirales</taxon>
        <taxon>Kyanoviridae</taxon>
        <taxon>Yellowseavirus</taxon>
        <taxon>Yellowseavirus thirtyeight</taxon>
    </lineage>
</organism>
<dbReference type="InterPro" id="IPR032600">
    <property type="entry name" value="Sm-like_dom"/>
</dbReference>
<evidence type="ECO:0000313" key="3">
    <source>
        <dbReference type="Proteomes" id="UP000663144"/>
    </source>
</evidence>
<name>A0A873W9Z9_9CAUD</name>
<proteinExistence type="predicted"/>
<sequence length="147" mass="16878">MINYIRHDEECYFNVKLISGDEIIGKGFASVEEETNETLVYIQDPLEITVVIKEDEGKMSKGVGLNKWINFSDEDFFIVREKDVVCIAGCSQEVIMMYEMFLAKLDGGEERAKESRVDLDSKMGHKGKINDIRKSLEHIYKNLDTSK</sequence>
<evidence type="ECO:0000259" key="1">
    <source>
        <dbReference type="Pfam" id="PF16243"/>
    </source>
</evidence>
<evidence type="ECO:0000313" key="2">
    <source>
        <dbReference type="EMBL" id="QPB07997.1"/>
    </source>
</evidence>
<reference evidence="2" key="1">
    <citation type="submission" date="2020-10" db="EMBL/GenBank/DDBJ databases">
        <title>The Isolation and Genome Sequence of a Novel Cyanophage S-H38 from the Yellow Sea, China.</title>
        <authorList>
            <person name="Jiang T."/>
        </authorList>
    </citation>
    <scope>NUCLEOTIDE SEQUENCE</scope>
</reference>